<dbReference type="InterPro" id="IPR001279">
    <property type="entry name" value="Metallo-B-lactamas"/>
</dbReference>
<gene>
    <name evidence="2" type="ORF">ACFSF0_10000</name>
</gene>
<reference evidence="3" key="1">
    <citation type="journal article" date="2019" name="Int. J. Syst. Evol. Microbiol.">
        <title>The Global Catalogue of Microorganisms (GCM) 10K type strain sequencing project: providing services to taxonomists for standard genome sequencing and annotation.</title>
        <authorList>
            <consortium name="The Broad Institute Genomics Platform"/>
            <consortium name="The Broad Institute Genome Sequencing Center for Infectious Disease"/>
            <person name="Wu L."/>
            <person name="Ma J."/>
        </authorList>
    </citation>
    <scope>NUCLEOTIDE SEQUENCE [LARGE SCALE GENOMIC DNA]</scope>
    <source>
        <strain evidence="3">LMG 29247</strain>
    </source>
</reference>
<organism evidence="2 3">
    <name type="scientific">Ottowia flava</name>
    <dbReference type="NCBI Taxonomy" id="2675430"/>
    <lineage>
        <taxon>Bacteria</taxon>
        <taxon>Pseudomonadati</taxon>
        <taxon>Pseudomonadota</taxon>
        <taxon>Betaproteobacteria</taxon>
        <taxon>Burkholderiales</taxon>
        <taxon>Comamonadaceae</taxon>
        <taxon>Ottowia</taxon>
    </lineage>
</organism>
<dbReference type="InterPro" id="IPR036866">
    <property type="entry name" value="RibonucZ/Hydroxyglut_hydro"/>
</dbReference>
<name>A0ABW4KXA1_9BURK</name>
<accession>A0ABW4KXA1</accession>
<sequence length="259" mass="27493">MLRFRNLASGSAGNATLVEARDGLSRTLVLVDCGLGWRQLGAALARCGLSADELDAVFITHEHGDHVGCAPLLAQRHGVALWGSAGTLLALREAGYEGPAYTARDGQTLAVGALQIRPFTVPHDAREPLQLRCSDGARDLGVLTDLGHVTPYVVACLARCHALMLESNHDPAMLAASRYPPFLKRRVSGLHGHLSNEQAAAALVSLRHDALNTVVAAHLSERNNLPVLARTAFAEALGSAPEDVLVAERQGMVEGWLTV</sequence>
<evidence type="ECO:0000313" key="2">
    <source>
        <dbReference type="EMBL" id="MFD1710938.1"/>
    </source>
</evidence>
<dbReference type="PANTHER" id="PTHR47619">
    <property type="entry name" value="METALLO-HYDROLASE YYCJ-RELATED"/>
    <property type="match status" value="1"/>
</dbReference>
<dbReference type="Pfam" id="PF12706">
    <property type="entry name" value="Lactamase_B_2"/>
    <property type="match status" value="1"/>
</dbReference>
<dbReference type="Gene3D" id="3.60.15.10">
    <property type="entry name" value="Ribonuclease Z/Hydroxyacylglutathione hydrolase-like"/>
    <property type="match status" value="1"/>
</dbReference>
<dbReference type="PANTHER" id="PTHR47619:SF1">
    <property type="entry name" value="EXODEOXYRIBONUCLEASE WALJ"/>
    <property type="match status" value="1"/>
</dbReference>
<dbReference type="EMBL" id="JBHUEJ010000019">
    <property type="protein sequence ID" value="MFD1710938.1"/>
    <property type="molecule type" value="Genomic_DNA"/>
</dbReference>
<dbReference type="SUPFAM" id="SSF56281">
    <property type="entry name" value="Metallo-hydrolase/oxidoreductase"/>
    <property type="match status" value="1"/>
</dbReference>
<keyword evidence="3" id="KW-1185">Reference proteome</keyword>
<protein>
    <submittedName>
        <fullName evidence="2">MBL fold metallo-hydrolase</fullName>
    </submittedName>
</protein>
<feature type="domain" description="Metallo-beta-lactamase" evidence="1">
    <location>
        <begin position="12"/>
        <end position="191"/>
    </location>
</feature>
<dbReference type="RefSeq" id="WP_147911549.1">
    <property type="nucleotide sequence ID" value="NZ_JBHUEJ010000019.1"/>
</dbReference>
<dbReference type="SMART" id="SM00849">
    <property type="entry name" value="Lactamase_B"/>
    <property type="match status" value="1"/>
</dbReference>
<comment type="caution">
    <text evidence="2">The sequence shown here is derived from an EMBL/GenBank/DDBJ whole genome shotgun (WGS) entry which is preliminary data.</text>
</comment>
<proteinExistence type="predicted"/>
<dbReference type="Proteomes" id="UP001597304">
    <property type="component" value="Unassembled WGS sequence"/>
</dbReference>
<evidence type="ECO:0000313" key="3">
    <source>
        <dbReference type="Proteomes" id="UP001597304"/>
    </source>
</evidence>
<evidence type="ECO:0000259" key="1">
    <source>
        <dbReference type="SMART" id="SM00849"/>
    </source>
</evidence>
<dbReference type="InterPro" id="IPR052533">
    <property type="entry name" value="WalJ/YycJ-like"/>
</dbReference>